<keyword evidence="1" id="KW-0472">Membrane</keyword>
<evidence type="ECO:0000259" key="2">
    <source>
        <dbReference type="Pfam" id="PF09603"/>
    </source>
</evidence>
<dbReference type="AlphaFoldDB" id="A0A1G2DY91"/>
<reference evidence="3 4" key="1">
    <citation type="journal article" date="2016" name="Nat. Commun.">
        <title>Thousands of microbial genomes shed light on interconnected biogeochemical processes in an aquifer system.</title>
        <authorList>
            <person name="Anantharaman K."/>
            <person name="Brown C.T."/>
            <person name="Hug L.A."/>
            <person name="Sharon I."/>
            <person name="Castelle C.J."/>
            <person name="Probst A.J."/>
            <person name="Thomas B.C."/>
            <person name="Singh A."/>
            <person name="Wilkins M.J."/>
            <person name="Karaoz U."/>
            <person name="Brodie E.L."/>
            <person name="Williams K.H."/>
            <person name="Hubbard S.S."/>
            <person name="Banfield J.F."/>
        </authorList>
    </citation>
    <scope>NUCLEOTIDE SEQUENCE [LARGE SCALE GENOMIC DNA]</scope>
</reference>
<name>A0A1G2DY91_9BACT</name>
<feature type="domain" description="Fibrobacter succinogenes major paralogous" evidence="2">
    <location>
        <begin position="52"/>
        <end position="245"/>
    </location>
</feature>
<gene>
    <name evidence="3" type="ORF">A2Z68_00890</name>
</gene>
<evidence type="ECO:0000313" key="4">
    <source>
        <dbReference type="Proteomes" id="UP000176662"/>
    </source>
</evidence>
<protein>
    <recommendedName>
        <fullName evidence="2">Fibrobacter succinogenes major paralogous domain-containing protein</fullName>
    </recommendedName>
</protein>
<sequence>MDSRKRLFIIIGCSILIVAVLIFFLIKKDETAPSFFECGDKIIYQGDTYKTIQIGEQCWMKENLKTTKYRDGTPITNFKTNARWSNDTAGAYACYQNIEENCSNFGALYNWYAVNNPAGLCPAGWSVPTNNQWLDMEKSVCQSLGHDNCQAEFAYDSLAGFKGTDEANHLKSKTFQGSDTFGFSAFLYGFRNPNGPFSYFEEKGFWWTSTFSGEFAYGRMMDAENQKVRQLESMKSSGFSVRCIKD</sequence>
<organism evidence="3 4">
    <name type="scientific">Candidatus Nealsonbacteria bacterium RBG_13_38_11</name>
    <dbReference type="NCBI Taxonomy" id="1801662"/>
    <lineage>
        <taxon>Bacteria</taxon>
        <taxon>Candidatus Nealsoniibacteriota</taxon>
    </lineage>
</organism>
<keyword evidence="1" id="KW-1133">Transmembrane helix</keyword>
<proteinExistence type="predicted"/>
<accession>A0A1G2DY91</accession>
<dbReference type="EMBL" id="MHLX01000030">
    <property type="protein sequence ID" value="OGZ18546.1"/>
    <property type="molecule type" value="Genomic_DNA"/>
</dbReference>
<feature type="transmembrane region" description="Helical" evidence="1">
    <location>
        <begin position="7"/>
        <end position="26"/>
    </location>
</feature>
<keyword evidence="1" id="KW-0812">Transmembrane</keyword>
<comment type="caution">
    <text evidence="3">The sequence shown here is derived from an EMBL/GenBank/DDBJ whole genome shotgun (WGS) entry which is preliminary data.</text>
</comment>
<dbReference type="Proteomes" id="UP000176662">
    <property type="component" value="Unassembled WGS sequence"/>
</dbReference>
<dbReference type="NCBIfam" id="TIGR02145">
    <property type="entry name" value="Fib_succ_major"/>
    <property type="match status" value="1"/>
</dbReference>
<dbReference type="InterPro" id="IPR011871">
    <property type="entry name" value="Fib_succ_major"/>
</dbReference>
<evidence type="ECO:0000256" key="1">
    <source>
        <dbReference type="SAM" id="Phobius"/>
    </source>
</evidence>
<dbReference type="Pfam" id="PF09603">
    <property type="entry name" value="Fib_succ_major"/>
    <property type="match status" value="1"/>
</dbReference>
<evidence type="ECO:0000313" key="3">
    <source>
        <dbReference type="EMBL" id="OGZ18546.1"/>
    </source>
</evidence>